<name>A0A1I5ZH05_9BACI</name>
<evidence type="ECO:0000313" key="3">
    <source>
        <dbReference type="Proteomes" id="UP000198734"/>
    </source>
</evidence>
<accession>A0A1I5ZH05</accession>
<feature type="chain" id="PRO_5011505064" evidence="1">
    <location>
        <begin position="28"/>
        <end position="256"/>
    </location>
</feature>
<feature type="signal peptide" evidence="1">
    <location>
        <begin position="1"/>
        <end position="27"/>
    </location>
</feature>
<dbReference type="EMBL" id="FOXU01000005">
    <property type="protein sequence ID" value="SFQ55725.1"/>
    <property type="molecule type" value="Genomic_DNA"/>
</dbReference>
<dbReference type="OrthoDB" id="2437506at2"/>
<organism evidence="2 3">
    <name type="scientific">Psychrobacillus psychrotolerans</name>
    <dbReference type="NCBI Taxonomy" id="126156"/>
    <lineage>
        <taxon>Bacteria</taxon>
        <taxon>Bacillati</taxon>
        <taxon>Bacillota</taxon>
        <taxon>Bacilli</taxon>
        <taxon>Bacillales</taxon>
        <taxon>Bacillaceae</taxon>
        <taxon>Psychrobacillus</taxon>
    </lineage>
</organism>
<gene>
    <name evidence="2" type="ORF">SAMN05421670_2684</name>
</gene>
<dbReference type="RefSeq" id="WP_093537395.1">
    <property type="nucleotide sequence ID" value="NZ_FOXU01000005.1"/>
</dbReference>
<keyword evidence="3" id="KW-1185">Reference proteome</keyword>
<sequence length="256" mass="27598">MLKTVKGKVIAGTVAVTLFAGAGAAFGASDAGTNLKSWYDGQFGNNKSAIEGFAVGEVGDFNANLTTIYNERKAVASARIETTKGEQIDEKNSSITAQATEHIDSVNEKKNQISALMESQFDKLFKEANKSIQNTGNEALKNARTELPGYIEGLGTSAISGIDTELKETTEQAITELEAAIATAKGSLERELKTESDLTEKEIIAAITAKTAEVRQAIVELRNKLVIKQQELIVKEAKKLENKYKDQLQGIVDAIK</sequence>
<proteinExistence type="predicted"/>
<dbReference type="Proteomes" id="UP000198734">
    <property type="component" value="Unassembled WGS sequence"/>
</dbReference>
<evidence type="ECO:0000256" key="1">
    <source>
        <dbReference type="SAM" id="SignalP"/>
    </source>
</evidence>
<keyword evidence="1" id="KW-0732">Signal</keyword>
<protein>
    <submittedName>
        <fullName evidence="2">Uncharacterized protein</fullName>
    </submittedName>
</protein>
<evidence type="ECO:0000313" key="2">
    <source>
        <dbReference type="EMBL" id="SFQ55725.1"/>
    </source>
</evidence>
<dbReference type="AlphaFoldDB" id="A0A1I5ZH05"/>
<dbReference type="STRING" id="126156.SAMN05421670_2684"/>
<reference evidence="3" key="1">
    <citation type="submission" date="2016-10" db="EMBL/GenBank/DDBJ databases">
        <authorList>
            <person name="Varghese N."/>
            <person name="Submissions S."/>
        </authorList>
    </citation>
    <scope>NUCLEOTIDE SEQUENCE [LARGE SCALE GENOMIC DNA]</scope>
    <source>
        <strain evidence="3">DSM 11706</strain>
    </source>
</reference>